<comment type="caution">
    <text evidence="1">The sequence shown here is derived from an EMBL/GenBank/DDBJ whole genome shotgun (WGS) entry which is preliminary data.</text>
</comment>
<keyword evidence="2" id="KW-1185">Reference proteome</keyword>
<dbReference type="Proteomes" id="UP001056778">
    <property type="component" value="Chromosome 4"/>
</dbReference>
<evidence type="ECO:0000313" key="2">
    <source>
        <dbReference type="Proteomes" id="UP001056778"/>
    </source>
</evidence>
<gene>
    <name evidence="1" type="ORF">MML48_4g00010516</name>
</gene>
<evidence type="ECO:0000313" key="1">
    <source>
        <dbReference type="EMBL" id="KAI4463564.1"/>
    </source>
</evidence>
<accession>A0ACB9TA16</accession>
<proteinExistence type="predicted"/>
<dbReference type="EMBL" id="CM043018">
    <property type="protein sequence ID" value="KAI4463564.1"/>
    <property type="molecule type" value="Genomic_DNA"/>
</dbReference>
<protein>
    <submittedName>
        <fullName evidence="1">N-acetyltransferase-related</fullName>
    </submittedName>
</protein>
<organism evidence="1 2">
    <name type="scientific">Holotrichia oblita</name>
    <name type="common">Chafer beetle</name>
    <dbReference type="NCBI Taxonomy" id="644536"/>
    <lineage>
        <taxon>Eukaryota</taxon>
        <taxon>Metazoa</taxon>
        <taxon>Ecdysozoa</taxon>
        <taxon>Arthropoda</taxon>
        <taxon>Hexapoda</taxon>
        <taxon>Insecta</taxon>
        <taxon>Pterygota</taxon>
        <taxon>Neoptera</taxon>
        <taxon>Endopterygota</taxon>
        <taxon>Coleoptera</taxon>
        <taxon>Polyphaga</taxon>
        <taxon>Scarabaeiformia</taxon>
        <taxon>Scarabaeidae</taxon>
        <taxon>Melolonthinae</taxon>
        <taxon>Holotrichia</taxon>
    </lineage>
</organism>
<name>A0ACB9TA16_HOLOL</name>
<reference evidence="1" key="1">
    <citation type="submission" date="2022-04" db="EMBL/GenBank/DDBJ databases">
        <title>Chromosome-scale genome assembly of Holotrichia oblita Faldermann.</title>
        <authorList>
            <person name="Rongchong L."/>
        </authorList>
    </citation>
    <scope>NUCLEOTIDE SEQUENCE</scope>
    <source>
        <strain evidence="1">81SQS9</strain>
    </source>
</reference>
<sequence length="259" mass="29341">MAVEMPTYLVQEKFAKLKFSEYVSVESSSTPSTPLTPDTPLLPPPEPYHIRTIGKEDTERVLDFLRTFFFRDEPLNVDIKLLEGEQTCPDLEEFSLKAIKDNVSLMAITDSGKIIGVSLNGLIERNGAADDDDLDVADPKFSKILGLLNYVDKEANVFERYPDVNKMILVEILSVDGSWRGQGIAKKLMNKTRDLAREQGVKLMRVDCTSHFSAKAIARLGFECIYKLKYEDYKENGLPVFDPEAPHKEVTVYIQRINQ</sequence>